<proteinExistence type="inferred from homology"/>
<dbReference type="InterPro" id="IPR002130">
    <property type="entry name" value="Cyclophilin-type_PPIase_dom"/>
</dbReference>
<dbReference type="PIRSF" id="PIRSF001467">
    <property type="entry name" value="Peptidylpro_ismrse"/>
    <property type="match status" value="1"/>
</dbReference>
<dbReference type="PROSITE" id="PS00170">
    <property type="entry name" value="CSA_PPIASE_1"/>
    <property type="match status" value="1"/>
</dbReference>
<dbReference type="GO" id="GO:0016853">
    <property type="term" value="F:isomerase activity"/>
    <property type="evidence" value="ECO:0007669"/>
    <property type="project" value="UniProtKB-KW"/>
</dbReference>
<dbReference type="Proteomes" id="UP001379533">
    <property type="component" value="Chromosome"/>
</dbReference>
<dbReference type="EC" id="5.2.1.8" evidence="5"/>
<feature type="domain" description="PPIase cyclophilin-type" evidence="6">
    <location>
        <begin position="23"/>
        <end position="185"/>
    </location>
</feature>
<dbReference type="InterPro" id="IPR020892">
    <property type="entry name" value="Cyclophilin-type_PPIase_CS"/>
</dbReference>
<evidence type="ECO:0000256" key="4">
    <source>
        <dbReference type="ARBA" id="ARBA00023235"/>
    </source>
</evidence>
<gene>
    <name evidence="7" type="ORF">LZC95_47395</name>
</gene>
<dbReference type="CDD" id="cd00317">
    <property type="entry name" value="cyclophilin"/>
    <property type="match status" value="1"/>
</dbReference>
<dbReference type="PROSITE" id="PS50072">
    <property type="entry name" value="CSA_PPIASE_2"/>
    <property type="match status" value="1"/>
</dbReference>
<dbReference type="EMBL" id="CP089982">
    <property type="protein sequence ID" value="WXA94066.1"/>
    <property type="molecule type" value="Genomic_DNA"/>
</dbReference>
<comment type="function">
    <text evidence="1 5">PPIases accelerate the folding of proteins. It catalyzes the cis-trans isomerization of proline imidic peptide bonds in oligopeptides.</text>
</comment>
<keyword evidence="4 5" id="KW-0413">Isomerase</keyword>
<evidence type="ECO:0000313" key="7">
    <source>
        <dbReference type="EMBL" id="WXA94066.1"/>
    </source>
</evidence>
<organism evidence="7 8">
    <name type="scientific">Pendulispora brunnea</name>
    <dbReference type="NCBI Taxonomy" id="2905690"/>
    <lineage>
        <taxon>Bacteria</taxon>
        <taxon>Pseudomonadati</taxon>
        <taxon>Myxococcota</taxon>
        <taxon>Myxococcia</taxon>
        <taxon>Myxococcales</taxon>
        <taxon>Sorangiineae</taxon>
        <taxon>Pendulisporaceae</taxon>
        <taxon>Pendulispora</taxon>
    </lineage>
</organism>
<keyword evidence="8" id="KW-1185">Reference proteome</keyword>
<comment type="similarity">
    <text evidence="2 5">Belongs to the cyclophilin-type PPIase family.</text>
</comment>
<dbReference type="RefSeq" id="WP_394844669.1">
    <property type="nucleotide sequence ID" value="NZ_CP089982.1"/>
</dbReference>
<comment type="catalytic activity">
    <reaction evidence="5">
        <text>[protein]-peptidylproline (omega=180) = [protein]-peptidylproline (omega=0)</text>
        <dbReference type="Rhea" id="RHEA:16237"/>
        <dbReference type="Rhea" id="RHEA-COMP:10747"/>
        <dbReference type="Rhea" id="RHEA-COMP:10748"/>
        <dbReference type="ChEBI" id="CHEBI:83833"/>
        <dbReference type="ChEBI" id="CHEBI:83834"/>
        <dbReference type="EC" id="5.2.1.8"/>
    </reaction>
</comment>
<reference evidence="7 8" key="1">
    <citation type="submission" date="2021-12" db="EMBL/GenBank/DDBJ databases">
        <title>Discovery of the Pendulisporaceae a myxobacterial family with distinct sporulation behavior and unique specialized metabolism.</title>
        <authorList>
            <person name="Garcia R."/>
            <person name="Popoff A."/>
            <person name="Bader C.D."/>
            <person name="Loehr J."/>
            <person name="Walesch S."/>
            <person name="Walt C."/>
            <person name="Boldt J."/>
            <person name="Bunk B."/>
            <person name="Haeckl F.J.F.P.J."/>
            <person name="Gunesch A.P."/>
            <person name="Birkelbach J."/>
            <person name="Nuebel U."/>
            <person name="Pietschmann T."/>
            <person name="Bach T."/>
            <person name="Mueller R."/>
        </authorList>
    </citation>
    <scope>NUCLEOTIDE SEQUENCE [LARGE SCALE GENOMIC DNA]</scope>
    <source>
        <strain evidence="7 8">MSr12523</strain>
    </source>
</reference>
<evidence type="ECO:0000313" key="8">
    <source>
        <dbReference type="Proteomes" id="UP001379533"/>
    </source>
</evidence>
<evidence type="ECO:0000256" key="2">
    <source>
        <dbReference type="ARBA" id="ARBA00007365"/>
    </source>
</evidence>
<evidence type="ECO:0000256" key="5">
    <source>
        <dbReference type="RuleBase" id="RU363019"/>
    </source>
</evidence>
<keyword evidence="3 5" id="KW-0697">Rotamase</keyword>
<evidence type="ECO:0000256" key="1">
    <source>
        <dbReference type="ARBA" id="ARBA00002388"/>
    </source>
</evidence>
<dbReference type="InterPro" id="IPR029000">
    <property type="entry name" value="Cyclophilin-like_dom_sf"/>
</dbReference>
<sequence>MPKAQFPDISVPGTGKLYARFVTSVGNIVVELAEEKAPDTVKNFVGLATGTQEWKDPRPEAKGAIRQGVPLYDGTIFHRVIPDFMIQGGDPLGKGIGGPGYDFKDEFHPELKHDRPGVLSMANAGPGTNGSQFFITEKPTTWLDRKHSVFGHTVAGVELIKKITSSPRDSQDRPRTDIVLKKVEIFRSESVPTS</sequence>
<dbReference type="PRINTS" id="PR00153">
    <property type="entry name" value="CSAPPISMRASE"/>
</dbReference>
<dbReference type="InterPro" id="IPR024936">
    <property type="entry name" value="Cyclophilin-type_PPIase"/>
</dbReference>
<evidence type="ECO:0000256" key="3">
    <source>
        <dbReference type="ARBA" id="ARBA00023110"/>
    </source>
</evidence>
<dbReference type="InterPro" id="IPR044666">
    <property type="entry name" value="Cyclophilin_A-like"/>
</dbReference>
<dbReference type="PANTHER" id="PTHR45625">
    <property type="entry name" value="PEPTIDYL-PROLYL CIS-TRANS ISOMERASE-RELATED"/>
    <property type="match status" value="1"/>
</dbReference>
<dbReference type="Gene3D" id="2.40.100.10">
    <property type="entry name" value="Cyclophilin-like"/>
    <property type="match status" value="1"/>
</dbReference>
<accession>A0ABZ2K5U3</accession>
<name>A0ABZ2K5U3_9BACT</name>
<evidence type="ECO:0000259" key="6">
    <source>
        <dbReference type="PROSITE" id="PS50072"/>
    </source>
</evidence>
<protein>
    <recommendedName>
        <fullName evidence="5">Peptidyl-prolyl cis-trans isomerase</fullName>
        <shortName evidence="5">PPIase</shortName>
        <ecNumber evidence="5">5.2.1.8</ecNumber>
    </recommendedName>
</protein>
<dbReference type="Pfam" id="PF00160">
    <property type="entry name" value="Pro_isomerase"/>
    <property type="match status" value="1"/>
</dbReference>
<dbReference type="PANTHER" id="PTHR45625:SF4">
    <property type="entry name" value="PEPTIDYLPROLYL ISOMERASE DOMAIN AND WD REPEAT-CONTAINING PROTEIN 1"/>
    <property type="match status" value="1"/>
</dbReference>
<dbReference type="SUPFAM" id="SSF50891">
    <property type="entry name" value="Cyclophilin-like"/>
    <property type="match status" value="1"/>
</dbReference>